<evidence type="ECO:0000256" key="5">
    <source>
        <dbReference type="ARBA" id="ARBA00023237"/>
    </source>
</evidence>
<dbReference type="KEGG" id="psac:PSM36_2988"/>
<evidence type="ECO:0000313" key="9">
    <source>
        <dbReference type="Proteomes" id="UP000187464"/>
    </source>
</evidence>
<dbReference type="SUPFAM" id="SSF48452">
    <property type="entry name" value="TPR-like"/>
    <property type="match status" value="1"/>
</dbReference>
<dbReference type="EMBL" id="LT605205">
    <property type="protein sequence ID" value="SCD21777.1"/>
    <property type="molecule type" value="Genomic_DNA"/>
</dbReference>
<dbReference type="AlphaFoldDB" id="A0A1R3TAZ1"/>
<accession>A0A1R3TAZ1</accession>
<dbReference type="Gene3D" id="1.25.40.390">
    <property type="match status" value="1"/>
</dbReference>
<dbReference type="Proteomes" id="UP000187464">
    <property type="component" value="Chromosome I"/>
</dbReference>
<dbReference type="InterPro" id="IPR011990">
    <property type="entry name" value="TPR-like_helical_dom_sf"/>
</dbReference>
<reference evidence="9" key="1">
    <citation type="submission" date="2016-08" db="EMBL/GenBank/DDBJ databases">
        <authorList>
            <person name="Wibberg D."/>
        </authorList>
    </citation>
    <scope>NUCLEOTIDE SEQUENCE [LARGE SCALE GENOMIC DNA]</scope>
</reference>
<protein>
    <submittedName>
        <fullName evidence="8">SusD family</fullName>
    </submittedName>
</protein>
<evidence type="ECO:0000256" key="2">
    <source>
        <dbReference type="ARBA" id="ARBA00006275"/>
    </source>
</evidence>
<evidence type="ECO:0000313" key="8">
    <source>
        <dbReference type="EMBL" id="SCD21777.1"/>
    </source>
</evidence>
<dbReference type="Pfam" id="PF07980">
    <property type="entry name" value="SusD_RagB"/>
    <property type="match status" value="1"/>
</dbReference>
<comment type="subcellular location">
    <subcellularLocation>
        <location evidence="1">Cell outer membrane</location>
    </subcellularLocation>
</comment>
<keyword evidence="9" id="KW-1185">Reference proteome</keyword>
<dbReference type="GO" id="GO:0009279">
    <property type="term" value="C:cell outer membrane"/>
    <property type="evidence" value="ECO:0007669"/>
    <property type="project" value="UniProtKB-SubCell"/>
</dbReference>
<feature type="domain" description="RagB/SusD" evidence="6">
    <location>
        <begin position="315"/>
        <end position="611"/>
    </location>
</feature>
<organism evidence="8 9">
    <name type="scientific">Proteiniphilum saccharofermentans</name>
    <dbReference type="NCBI Taxonomy" id="1642647"/>
    <lineage>
        <taxon>Bacteria</taxon>
        <taxon>Pseudomonadati</taxon>
        <taxon>Bacteroidota</taxon>
        <taxon>Bacteroidia</taxon>
        <taxon>Bacteroidales</taxon>
        <taxon>Dysgonomonadaceae</taxon>
        <taxon>Proteiniphilum</taxon>
    </lineage>
</organism>
<dbReference type="InterPro" id="IPR012944">
    <property type="entry name" value="SusD_RagB_dom"/>
</dbReference>
<dbReference type="RefSeq" id="WP_019540997.1">
    <property type="nucleotide sequence ID" value="NZ_LT605205.1"/>
</dbReference>
<evidence type="ECO:0000256" key="1">
    <source>
        <dbReference type="ARBA" id="ARBA00004442"/>
    </source>
</evidence>
<sequence length="611" mass="70188">MKIKSIKILIIGLLVSSFNSCLDYLDVSDELSGGLSSFDQVFSNVDYTKRWYANVYSNMPNYSRFCNANGMGGIWSAYTDEVYNRWANNTGRYNDWNATNNTSERWVELYQRIRQANIFLEKAKPIVEEGGPNAATLTQAEVDRYKANVRFMRALYHFYLMELNGPIPVITQSFTLDDELDIPRNSLDEVIDFIDTEIKEAIPGMEQEPYHDNESFRAVPTKGVALAVLAKLWMYAASPLYNGEYTEALQLQNKDGKYLFPAKDESKKQKALDACKAFIHYAEENNRYELYRVMSNGVLDPDQSVYGVFQEYNREIIWATSVTSWGGADGNDYDTFTTPRSESKGLGDIAVVQELVDDFYMKDGLPIKNTSFLSKSPLYSETGFGTYNGVEVSNMYIDREPRFYNTVTFSGKRWHISNKEVQFYRGGNADNRVEGSPRTGYLLYKRVNRTVHMDSPGVKSKFRPSIIFRLADFYLLYAEALNEVTPSDPDVLEYVNRVRERAGLPKLEELNPAIKGDQNLQREAIRRERRIELATEGQRYFDVRRWMIAENAPGEGGQGGNFHGMNMYGNKTTFHTRTVIHDRSFKRKNYFDPIPYAAIQKSEQLVQNPGW</sequence>
<evidence type="ECO:0000256" key="3">
    <source>
        <dbReference type="ARBA" id="ARBA00022729"/>
    </source>
</evidence>
<dbReference type="InterPro" id="IPR033985">
    <property type="entry name" value="SusD-like_N"/>
</dbReference>
<keyword evidence="5" id="KW-0998">Cell outer membrane</keyword>
<gene>
    <name evidence="8" type="ORF">PSM36_2988</name>
</gene>
<name>A0A1R3TAZ1_9BACT</name>
<evidence type="ECO:0000256" key="4">
    <source>
        <dbReference type="ARBA" id="ARBA00023136"/>
    </source>
</evidence>
<feature type="domain" description="SusD-like N-terminal" evidence="7">
    <location>
        <begin position="81"/>
        <end position="232"/>
    </location>
</feature>
<evidence type="ECO:0000259" key="6">
    <source>
        <dbReference type="Pfam" id="PF07980"/>
    </source>
</evidence>
<keyword evidence="3" id="KW-0732">Signal</keyword>
<dbReference type="STRING" id="1642647.PSM36_2988"/>
<evidence type="ECO:0000259" key="7">
    <source>
        <dbReference type="Pfam" id="PF14322"/>
    </source>
</evidence>
<keyword evidence="4" id="KW-0472">Membrane</keyword>
<proteinExistence type="inferred from homology"/>
<dbReference type="Pfam" id="PF14322">
    <property type="entry name" value="SusD-like_3"/>
    <property type="match status" value="1"/>
</dbReference>
<comment type="similarity">
    <text evidence="2">Belongs to the SusD family.</text>
</comment>